<comment type="similarity">
    <text evidence="1">Belongs to the PPR family. P subfamily.</text>
</comment>
<dbReference type="PANTHER" id="PTHR46128">
    <property type="entry name" value="MITOCHONDRIAL GROUP I INTRON SPLICING FACTOR CCM1"/>
    <property type="match status" value="1"/>
</dbReference>
<reference evidence="4 5" key="1">
    <citation type="journal article" date="2013" name="Proc. Natl. Acad. Sci. U.S.A.">
        <title>Fine-scale variation in meiotic recombination in Mimulus inferred from population shotgun sequencing.</title>
        <authorList>
            <person name="Hellsten U."/>
            <person name="Wright K.M."/>
            <person name="Jenkins J."/>
            <person name="Shu S."/>
            <person name="Yuan Y."/>
            <person name="Wessler S.R."/>
            <person name="Schmutz J."/>
            <person name="Willis J.H."/>
            <person name="Rokhsar D.S."/>
        </authorList>
    </citation>
    <scope>NUCLEOTIDE SEQUENCE [LARGE SCALE GENOMIC DNA]</scope>
    <source>
        <strain evidence="5">cv. DUN x IM62</strain>
    </source>
</reference>
<dbReference type="InterPro" id="IPR002885">
    <property type="entry name" value="PPR_rpt"/>
</dbReference>
<evidence type="ECO:0000256" key="1">
    <source>
        <dbReference type="ARBA" id="ARBA00007626"/>
    </source>
</evidence>
<dbReference type="Proteomes" id="UP000030748">
    <property type="component" value="Unassembled WGS sequence"/>
</dbReference>
<name>A0A022PZP7_ERYGU</name>
<proteinExistence type="inferred from homology"/>
<feature type="non-terminal residue" evidence="4">
    <location>
        <position position="1"/>
    </location>
</feature>
<accession>A0A022PZP7</accession>
<organism evidence="4 5">
    <name type="scientific">Erythranthe guttata</name>
    <name type="common">Yellow monkey flower</name>
    <name type="synonym">Mimulus guttatus</name>
    <dbReference type="NCBI Taxonomy" id="4155"/>
    <lineage>
        <taxon>Eukaryota</taxon>
        <taxon>Viridiplantae</taxon>
        <taxon>Streptophyta</taxon>
        <taxon>Embryophyta</taxon>
        <taxon>Tracheophyta</taxon>
        <taxon>Spermatophyta</taxon>
        <taxon>Magnoliopsida</taxon>
        <taxon>eudicotyledons</taxon>
        <taxon>Gunneridae</taxon>
        <taxon>Pentapetalae</taxon>
        <taxon>asterids</taxon>
        <taxon>lamiids</taxon>
        <taxon>Lamiales</taxon>
        <taxon>Phrymaceae</taxon>
        <taxon>Erythranthe</taxon>
    </lineage>
</organism>
<evidence type="ECO:0000256" key="2">
    <source>
        <dbReference type="ARBA" id="ARBA00022737"/>
    </source>
</evidence>
<evidence type="ECO:0000313" key="5">
    <source>
        <dbReference type="Proteomes" id="UP000030748"/>
    </source>
</evidence>
<dbReference type="EMBL" id="KI632223">
    <property type="protein sequence ID" value="EYU21817.1"/>
    <property type="molecule type" value="Genomic_DNA"/>
</dbReference>
<evidence type="ECO:0000313" key="4">
    <source>
        <dbReference type="EMBL" id="EYU21817.1"/>
    </source>
</evidence>
<gene>
    <name evidence="4" type="ORF">MIMGU_mgv1a0008302mg</name>
</gene>
<keyword evidence="5" id="KW-1185">Reference proteome</keyword>
<evidence type="ECO:0008006" key="6">
    <source>
        <dbReference type="Google" id="ProtNLM"/>
    </source>
</evidence>
<protein>
    <recommendedName>
        <fullName evidence="6">Pentacotripeptide-repeat region of PRORP domain-containing protein</fullName>
    </recommendedName>
</protein>
<feature type="repeat" description="PPR" evidence="3">
    <location>
        <begin position="5"/>
        <end position="39"/>
    </location>
</feature>
<dbReference type="PANTHER" id="PTHR46128:SF211">
    <property type="entry name" value="PENTACOTRIPEPTIDE-REPEAT REGION OF PRORP DOMAIN-CONTAINING PROTEIN"/>
    <property type="match status" value="1"/>
</dbReference>
<dbReference type="InterPro" id="IPR050872">
    <property type="entry name" value="PPR_P_subfamily"/>
</dbReference>
<dbReference type="STRING" id="4155.A0A022PZP7"/>
<evidence type="ECO:0000256" key="3">
    <source>
        <dbReference type="PROSITE-ProRule" id="PRU00708"/>
    </source>
</evidence>
<dbReference type="Gene3D" id="1.25.40.10">
    <property type="entry name" value="Tetratricopeptide repeat domain"/>
    <property type="match status" value="1"/>
</dbReference>
<dbReference type="AlphaFoldDB" id="A0A022PZP7"/>
<dbReference type="Pfam" id="PF01535">
    <property type="entry name" value="PPR"/>
    <property type="match status" value="1"/>
</dbReference>
<dbReference type="PROSITE" id="PS51375">
    <property type="entry name" value="PPR"/>
    <property type="match status" value="1"/>
</dbReference>
<sequence length="142" mass="15632">GIEPDEVIYRLMIDALHEDGNLEEGFKKWNELLDKGVLRGKVSEILVTVWCGNGDISEVLSLIEKTGVEGYKPSVATCGTLAYGLKRVGYKEVDKVLDVMVRFGWVPPSMSLNDLIGQYQRGNLDSKNEVSGLAANEIACQI</sequence>
<dbReference type="InterPro" id="IPR011990">
    <property type="entry name" value="TPR-like_helical_dom_sf"/>
</dbReference>
<keyword evidence="2" id="KW-0677">Repeat</keyword>